<dbReference type="GO" id="GO:0005975">
    <property type="term" value="P:carbohydrate metabolic process"/>
    <property type="evidence" value="ECO:0007669"/>
    <property type="project" value="UniProtKB-ARBA"/>
</dbReference>
<dbReference type="Proteomes" id="UP000199413">
    <property type="component" value="Unassembled WGS sequence"/>
</dbReference>
<feature type="domain" description="IPT/TIG" evidence="1">
    <location>
        <begin position="332"/>
        <end position="407"/>
    </location>
</feature>
<dbReference type="InterPro" id="IPR013783">
    <property type="entry name" value="Ig-like_fold"/>
</dbReference>
<feature type="domain" description="IPT/TIG" evidence="1">
    <location>
        <begin position="427"/>
        <end position="502"/>
    </location>
</feature>
<dbReference type="InterPro" id="IPR002909">
    <property type="entry name" value="IPT_dom"/>
</dbReference>
<proteinExistence type="predicted"/>
<evidence type="ECO:0000259" key="1">
    <source>
        <dbReference type="Pfam" id="PF01833"/>
    </source>
</evidence>
<dbReference type="SUPFAM" id="SSF81296">
    <property type="entry name" value="E set domains"/>
    <property type="match status" value="3"/>
</dbReference>
<dbReference type="Pfam" id="PF01833">
    <property type="entry name" value="TIG"/>
    <property type="match status" value="3"/>
</dbReference>
<feature type="domain" description="IPT/TIG" evidence="1">
    <location>
        <begin position="239"/>
        <end position="317"/>
    </location>
</feature>
<dbReference type="OrthoDB" id="3544192at2"/>
<name>A0A1C6SZH5_9ACTN</name>
<dbReference type="AlphaFoldDB" id="A0A1C6SZH5"/>
<dbReference type="EMBL" id="FMHV01000002">
    <property type="protein sequence ID" value="SCL34984.1"/>
    <property type="molecule type" value="Genomic_DNA"/>
</dbReference>
<evidence type="ECO:0000313" key="2">
    <source>
        <dbReference type="EMBL" id="SCL34984.1"/>
    </source>
</evidence>
<evidence type="ECO:0000313" key="3">
    <source>
        <dbReference type="Proteomes" id="UP000199413"/>
    </source>
</evidence>
<gene>
    <name evidence="2" type="ORF">GA0070624_5135</name>
</gene>
<keyword evidence="3" id="KW-1185">Reference proteome</keyword>
<reference evidence="3" key="1">
    <citation type="submission" date="2016-06" db="EMBL/GenBank/DDBJ databases">
        <authorList>
            <person name="Varghese N."/>
            <person name="Submissions Spin"/>
        </authorList>
    </citation>
    <scope>NUCLEOTIDE SEQUENCE [LARGE SCALE GENOMIC DNA]</scope>
    <source>
        <strain evidence="3">DSM 45431</strain>
    </source>
</reference>
<sequence length="505" mass="52488">MADYSISPERLLAASRELGYIGLHIEQGVPILDRDLNLMHDLIAQTVREIVTRYIGDGAPAGAGGFAVQPLPAPDHEQDFLISAGASTLPGRYLVAGIEVMIAEPVRYSRQPGLPKLTTPADGQPDPRIDTVYLDVFLDEVDAGGDPALRNSLDVGVQTSVRLRPGWVVRVAEGGGLPPAPPGHNFHTLARLARPPGNPAITAAMITDRRQGGLTVSDLERRLRRVEMALLPAFVTPQFTPKLGAPGDEVQIFGTNFNVGAVQVFFGDVAATRTTVGSATQITTRVPRGAATEGEAVQVLLSVENAAGRTATNAAFTVMPAPAFAAPGAQFEPDTGDQGTEVTLHGANFNVAGLAVSFGTVAATSLSGQTSRQVKARVPPGLVPAGSASRTVTIKVTTEAGTVESDDPFVATQAVPAPAFATVGPQFTPKQGAQGDEITLNGKNFNIAPLTVKFGTTLAPNITSTTATQIKVRVPAVPSPPQTLRITVETPGGPAESSSTFTVTG</sequence>
<protein>
    <submittedName>
        <fullName evidence="2">IPT/TIG domain-containing protein</fullName>
    </submittedName>
</protein>
<organism evidence="2 3">
    <name type="scientific">Micromonospora rhizosphaerae</name>
    <dbReference type="NCBI Taxonomy" id="568872"/>
    <lineage>
        <taxon>Bacteria</taxon>
        <taxon>Bacillati</taxon>
        <taxon>Actinomycetota</taxon>
        <taxon>Actinomycetes</taxon>
        <taxon>Micromonosporales</taxon>
        <taxon>Micromonosporaceae</taxon>
        <taxon>Micromonospora</taxon>
    </lineage>
</organism>
<dbReference type="InterPro" id="IPR014756">
    <property type="entry name" value="Ig_E-set"/>
</dbReference>
<dbReference type="STRING" id="568872.GA0070624_5135"/>
<dbReference type="Gene3D" id="2.60.40.10">
    <property type="entry name" value="Immunoglobulins"/>
    <property type="match status" value="3"/>
</dbReference>
<dbReference type="CDD" id="cd00102">
    <property type="entry name" value="IPT"/>
    <property type="match status" value="3"/>
</dbReference>
<dbReference type="RefSeq" id="WP_091345369.1">
    <property type="nucleotide sequence ID" value="NZ_FMHV01000002.1"/>
</dbReference>
<accession>A0A1C6SZH5</accession>